<dbReference type="VEuPathDB" id="FungiDB:DD237_007669"/>
<proteinExistence type="predicted"/>
<dbReference type="Proteomes" id="UP000282087">
    <property type="component" value="Unassembled WGS sequence"/>
</dbReference>
<keyword evidence="5" id="KW-1185">Reference proteome</keyword>
<feature type="compositionally biased region" description="Low complexity" evidence="2">
    <location>
        <begin position="181"/>
        <end position="196"/>
    </location>
</feature>
<evidence type="ECO:0000256" key="2">
    <source>
        <dbReference type="SAM" id="MobiDB-lite"/>
    </source>
</evidence>
<sequence length="229" mass="25781">MERKDRKRKALEPLFVSEKITELTFELKNSDAMLREEIQELRDEIVSLKKHLAIKSEESARFEAEAEFLHPDAVVDRVRTKLWHHGDLSLLRRAIDPRMRVLRNTESRSDRALYICDTAPKKAGTSKAHLTDSKPNAHLTDSTPNDFSPKQECEDASATETMDPVKQSSNVSEETKTDDLSFVSVPSVPVPADGSPTETWPQQDDAQAKLSPQEDITSVLPEVTAADRM</sequence>
<evidence type="ECO:0000313" key="5">
    <source>
        <dbReference type="Proteomes" id="UP000282087"/>
    </source>
</evidence>
<dbReference type="OrthoDB" id="103413at2759"/>
<protein>
    <submittedName>
        <fullName evidence="3">Uncharacterized protein</fullName>
    </submittedName>
</protein>
<evidence type="ECO:0000313" key="6">
    <source>
        <dbReference type="Proteomes" id="UP000286097"/>
    </source>
</evidence>
<dbReference type="EMBL" id="QKXF01000261">
    <property type="protein sequence ID" value="RQM13402.1"/>
    <property type="molecule type" value="Genomic_DNA"/>
</dbReference>
<feature type="coiled-coil region" evidence="1">
    <location>
        <begin position="31"/>
        <end position="58"/>
    </location>
</feature>
<gene>
    <name evidence="4" type="ORF">DD237_007669</name>
    <name evidence="3" type="ORF">DD238_003517</name>
</gene>
<comment type="caution">
    <text evidence="3">The sequence shown here is derived from an EMBL/GenBank/DDBJ whole genome shotgun (WGS) entry which is preliminary data.</text>
</comment>
<dbReference type="Proteomes" id="UP000286097">
    <property type="component" value="Unassembled WGS sequence"/>
</dbReference>
<evidence type="ECO:0000313" key="3">
    <source>
        <dbReference type="EMBL" id="RMX69689.1"/>
    </source>
</evidence>
<accession>A0A3M6VSD1</accession>
<evidence type="ECO:0000256" key="1">
    <source>
        <dbReference type="SAM" id="Coils"/>
    </source>
</evidence>
<organism evidence="3 5">
    <name type="scientific">Peronospora effusa</name>
    <dbReference type="NCBI Taxonomy" id="542832"/>
    <lineage>
        <taxon>Eukaryota</taxon>
        <taxon>Sar</taxon>
        <taxon>Stramenopiles</taxon>
        <taxon>Oomycota</taxon>
        <taxon>Peronosporomycetes</taxon>
        <taxon>Peronosporales</taxon>
        <taxon>Peronosporaceae</taxon>
        <taxon>Peronospora</taxon>
    </lineage>
</organism>
<feature type="compositionally biased region" description="Polar residues" evidence="2">
    <location>
        <begin position="139"/>
        <end position="148"/>
    </location>
</feature>
<name>A0A3M6VSD1_9STRA</name>
<keyword evidence="1" id="KW-0175">Coiled coil</keyword>
<dbReference type="EMBL" id="QLLG01000016">
    <property type="protein sequence ID" value="RMX69689.1"/>
    <property type="molecule type" value="Genomic_DNA"/>
</dbReference>
<dbReference type="AlphaFoldDB" id="A0A3M6VSD1"/>
<feature type="region of interest" description="Disordered" evidence="2">
    <location>
        <begin position="124"/>
        <end position="229"/>
    </location>
</feature>
<reference evidence="5 6" key="1">
    <citation type="submission" date="2018-06" db="EMBL/GenBank/DDBJ databases">
        <title>Comparative genomics of downy mildews reveals potential adaptations to biotrophy.</title>
        <authorList>
            <person name="Fletcher K."/>
            <person name="Klosterman S.J."/>
            <person name="Derevnina L."/>
            <person name="Martin F."/>
            <person name="Koike S."/>
            <person name="Reyes Chin-Wo S."/>
            <person name="Mou B."/>
            <person name="Michelmore R."/>
        </authorList>
    </citation>
    <scope>NUCLEOTIDE SEQUENCE [LARGE SCALE GENOMIC DNA]</scope>
    <source>
        <strain evidence="4 6">R13</strain>
        <strain evidence="3 5">R14</strain>
    </source>
</reference>
<evidence type="ECO:0000313" key="4">
    <source>
        <dbReference type="EMBL" id="RQM13402.1"/>
    </source>
</evidence>